<dbReference type="STRING" id="502025.Hoch_0604"/>
<dbReference type="InterPro" id="IPR036397">
    <property type="entry name" value="RNaseH_sf"/>
</dbReference>
<dbReference type="InterPro" id="IPR012337">
    <property type="entry name" value="RNaseH-like_sf"/>
</dbReference>
<dbReference type="PANTHER" id="PTHR47962:SF5">
    <property type="entry name" value="ATP-DEPENDENT HELICASE LHR-RELATED"/>
    <property type="match status" value="1"/>
</dbReference>
<evidence type="ECO:0000259" key="4">
    <source>
        <dbReference type="PROSITE" id="PS51192"/>
    </source>
</evidence>
<feature type="region of interest" description="Disordered" evidence="3">
    <location>
        <begin position="728"/>
        <end position="754"/>
    </location>
</feature>
<dbReference type="InterPro" id="IPR002562">
    <property type="entry name" value="3'-5'_exonuclease_dom"/>
</dbReference>
<dbReference type="AlphaFoldDB" id="D0LLM4"/>
<dbReference type="Pfam" id="PF01612">
    <property type="entry name" value="DNA_pol_A_exo1"/>
    <property type="match status" value="1"/>
</dbReference>
<dbReference type="SUPFAM" id="SSF53098">
    <property type="entry name" value="Ribonuclease H-like"/>
    <property type="match status" value="1"/>
</dbReference>
<dbReference type="SMART" id="SM00487">
    <property type="entry name" value="DEXDc"/>
    <property type="match status" value="1"/>
</dbReference>
<dbReference type="RefSeq" id="WP_012825868.1">
    <property type="nucleotide sequence ID" value="NC_013440.1"/>
</dbReference>
<keyword evidence="1" id="KW-0547">Nucleotide-binding</keyword>
<evidence type="ECO:0000313" key="6">
    <source>
        <dbReference type="EMBL" id="ACY13241.1"/>
    </source>
</evidence>
<dbReference type="Gene3D" id="3.30.420.10">
    <property type="entry name" value="Ribonuclease H-like superfamily/Ribonuclease H"/>
    <property type="match status" value="1"/>
</dbReference>
<dbReference type="Gene3D" id="3.40.50.300">
    <property type="entry name" value="P-loop containing nucleotide triphosphate hydrolases"/>
    <property type="match status" value="2"/>
</dbReference>
<protein>
    <submittedName>
        <fullName evidence="6">3'-5' exonuclease</fullName>
    </submittedName>
</protein>
<feature type="domain" description="Helicase ATP-binding" evidence="4">
    <location>
        <begin position="32"/>
        <end position="213"/>
    </location>
</feature>
<keyword evidence="6" id="KW-0378">Hydrolase</keyword>
<feature type="domain" description="Helicase C-terminal" evidence="5">
    <location>
        <begin position="230"/>
        <end position="385"/>
    </location>
</feature>
<dbReference type="SMART" id="SM00474">
    <property type="entry name" value="35EXOc"/>
    <property type="match status" value="1"/>
</dbReference>
<dbReference type="GO" id="GO:0008408">
    <property type="term" value="F:3'-5' exonuclease activity"/>
    <property type="evidence" value="ECO:0007669"/>
    <property type="project" value="InterPro"/>
</dbReference>
<dbReference type="Proteomes" id="UP000001880">
    <property type="component" value="Chromosome"/>
</dbReference>
<keyword evidence="6" id="KW-0540">Nuclease</keyword>
<dbReference type="GO" id="GO:0005524">
    <property type="term" value="F:ATP binding"/>
    <property type="evidence" value="ECO:0007669"/>
    <property type="project" value="UniProtKB-KW"/>
</dbReference>
<evidence type="ECO:0000259" key="5">
    <source>
        <dbReference type="PROSITE" id="PS51194"/>
    </source>
</evidence>
<dbReference type="InterPro" id="IPR052511">
    <property type="entry name" value="ATP-dep_Helicase"/>
</dbReference>
<dbReference type="PROSITE" id="PS51192">
    <property type="entry name" value="HELICASE_ATP_BIND_1"/>
    <property type="match status" value="1"/>
</dbReference>
<dbReference type="eggNOG" id="COG0349">
    <property type="taxonomic scope" value="Bacteria"/>
</dbReference>
<name>D0LLM4_HALO1</name>
<keyword evidence="6" id="KW-0269">Exonuclease</keyword>
<organism evidence="6 7">
    <name type="scientific">Haliangium ochraceum (strain DSM 14365 / JCM 11303 / SMP-2)</name>
    <dbReference type="NCBI Taxonomy" id="502025"/>
    <lineage>
        <taxon>Bacteria</taxon>
        <taxon>Pseudomonadati</taxon>
        <taxon>Myxococcota</taxon>
        <taxon>Polyangia</taxon>
        <taxon>Haliangiales</taxon>
        <taxon>Kofleriaceae</taxon>
        <taxon>Haliangium</taxon>
    </lineage>
</organism>
<evidence type="ECO:0000256" key="2">
    <source>
        <dbReference type="ARBA" id="ARBA00022840"/>
    </source>
</evidence>
<dbReference type="InterPro" id="IPR014001">
    <property type="entry name" value="Helicase_ATP-bd"/>
</dbReference>
<dbReference type="EMBL" id="CP001804">
    <property type="protein sequence ID" value="ACY13241.1"/>
    <property type="molecule type" value="Genomic_DNA"/>
</dbReference>
<keyword evidence="7" id="KW-1185">Reference proteome</keyword>
<dbReference type="InterPro" id="IPR027417">
    <property type="entry name" value="P-loop_NTPase"/>
</dbReference>
<dbReference type="KEGG" id="hoh:Hoch_0604"/>
<dbReference type="OrthoDB" id="9815222at2"/>
<accession>D0LLM4</accession>
<dbReference type="Pfam" id="PF00270">
    <property type="entry name" value="DEAD"/>
    <property type="match status" value="1"/>
</dbReference>
<sequence>MSVFARFPARLQHAIGARLGWTALRPVQEEAGAAILAGNNAVILAPTAGGKTEAAMFPVLADLVAAPGLGPSVRALYIAPIKALLNNQAERLGLYTEMVGLERFLWHGDVGASERQRFLREPADLLMTTPESLEVMLISPKIAVSEIFADLRVVIVDEIHALAGTDRGAHLMSVIERLAQHAGRDVQRVGLSATVGNPDAILSWLRGTSQRGDVVVDPPKPPTRRELLVHLDGALGGLAGRAAKRAAGKKSLFFCESRAQTEQIAERLGDRGVEVFVHHSAVSLEERERAEERFQRGGDAAIVCTSTLELGIDVGDLDQVFQIGAPSTVSSFLQRMGRTGRRAGSVANTTFLCDDPESVLQAVALIELARVGWVESTPAQTRCWPAFVHQTLAMSLQQGGVRRDELRAHLRRVPDLAGISDAEFDEVIAYMIRRGFLYDSGGVLVMGSRGERAFGRRNFLELYAVFSSPQYYRVHTQNGREIGWLEQQFVDGLVENMSSFLLGGRAWLVHAIHHGQRAVSVSPAPRGKKPSWGGFLPKFVGFELCQRVRRLLVEDETPAYLSDDARAALESYREEFGELLRRSGHAMQWDDGSVRWWTFAGGQINSTLKYALAETTSWKIVADNWQVRVESKGAGSVELRAVEAAIVALSEPGFWRDVEVWQRIVAKVPPYRLSKFQPALPPRFEQEMLGRYLLDIAGARRFLLGDAERQMVGAGDLLRAALASVGGEDGGDRGAGGAELHSEPPQPAGARPSKPVRYVDQQAALEQACAALLGEPRVGLDVETTLFDRALCLVQLAAPEYTVVIDARAVDDLGPVSELLASRAVVKIIHNAQFERSVFRKLGMDIENVFDTLKVSRRLRGRKREGGHGLGAVCARELGRELDKHEQRSDWTQRPLTQRQLDYAALDAEVLLALHERFTRELLVP</sequence>
<dbReference type="eggNOG" id="COG1201">
    <property type="taxonomic scope" value="Bacteria"/>
</dbReference>
<dbReference type="Pfam" id="PF00271">
    <property type="entry name" value="Helicase_C"/>
    <property type="match status" value="1"/>
</dbReference>
<proteinExistence type="predicted"/>
<evidence type="ECO:0000313" key="7">
    <source>
        <dbReference type="Proteomes" id="UP000001880"/>
    </source>
</evidence>
<dbReference type="InterPro" id="IPR011545">
    <property type="entry name" value="DEAD/DEAH_box_helicase_dom"/>
</dbReference>
<dbReference type="HOGENOM" id="CLU_002025_2_0_7"/>
<reference evidence="6 7" key="1">
    <citation type="journal article" date="2010" name="Stand. Genomic Sci.">
        <title>Complete genome sequence of Haliangium ochraceum type strain (SMP-2).</title>
        <authorList>
            <consortium name="US DOE Joint Genome Institute (JGI-PGF)"/>
            <person name="Ivanova N."/>
            <person name="Daum C."/>
            <person name="Lang E."/>
            <person name="Abt B."/>
            <person name="Kopitz M."/>
            <person name="Saunders E."/>
            <person name="Lapidus A."/>
            <person name="Lucas S."/>
            <person name="Glavina Del Rio T."/>
            <person name="Nolan M."/>
            <person name="Tice H."/>
            <person name="Copeland A."/>
            <person name="Cheng J.F."/>
            <person name="Chen F."/>
            <person name="Bruce D."/>
            <person name="Goodwin L."/>
            <person name="Pitluck S."/>
            <person name="Mavromatis K."/>
            <person name="Pati A."/>
            <person name="Mikhailova N."/>
            <person name="Chen A."/>
            <person name="Palaniappan K."/>
            <person name="Land M."/>
            <person name="Hauser L."/>
            <person name="Chang Y.J."/>
            <person name="Jeffries C.D."/>
            <person name="Detter J.C."/>
            <person name="Brettin T."/>
            <person name="Rohde M."/>
            <person name="Goker M."/>
            <person name="Bristow J."/>
            <person name="Markowitz V."/>
            <person name="Eisen J.A."/>
            <person name="Hugenholtz P."/>
            <person name="Kyrpides N.C."/>
            <person name="Klenk H.P."/>
        </authorList>
    </citation>
    <scope>NUCLEOTIDE SEQUENCE [LARGE SCALE GENOMIC DNA]</scope>
    <source>
        <strain evidence="7">DSM 14365 / CIP 107738 / JCM 11303 / AJ 13395 / SMP-2</strain>
    </source>
</reference>
<dbReference type="PROSITE" id="PS51194">
    <property type="entry name" value="HELICASE_CTER"/>
    <property type="match status" value="1"/>
</dbReference>
<keyword evidence="2" id="KW-0067">ATP-binding</keyword>
<dbReference type="GO" id="GO:0006139">
    <property type="term" value="P:nucleobase-containing compound metabolic process"/>
    <property type="evidence" value="ECO:0007669"/>
    <property type="project" value="InterPro"/>
</dbReference>
<dbReference type="PANTHER" id="PTHR47962">
    <property type="entry name" value="ATP-DEPENDENT HELICASE LHR-RELATED-RELATED"/>
    <property type="match status" value="1"/>
</dbReference>
<dbReference type="CDD" id="cd06142">
    <property type="entry name" value="RNaseD_exo"/>
    <property type="match status" value="1"/>
</dbReference>
<evidence type="ECO:0000256" key="3">
    <source>
        <dbReference type="SAM" id="MobiDB-lite"/>
    </source>
</evidence>
<evidence type="ECO:0000256" key="1">
    <source>
        <dbReference type="ARBA" id="ARBA00022741"/>
    </source>
</evidence>
<dbReference type="InterPro" id="IPR001650">
    <property type="entry name" value="Helicase_C-like"/>
</dbReference>
<gene>
    <name evidence="6" type="ordered locus">Hoch_0604</name>
</gene>
<dbReference type="SMART" id="SM00490">
    <property type="entry name" value="HELICc"/>
    <property type="match status" value="1"/>
</dbReference>
<dbReference type="SUPFAM" id="SSF52540">
    <property type="entry name" value="P-loop containing nucleoside triphosphate hydrolases"/>
    <property type="match status" value="1"/>
</dbReference>
<dbReference type="GO" id="GO:0003677">
    <property type="term" value="F:DNA binding"/>
    <property type="evidence" value="ECO:0007669"/>
    <property type="project" value="TreeGrafter"/>
</dbReference>
<dbReference type="GO" id="GO:0016887">
    <property type="term" value="F:ATP hydrolysis activity"/>
    <property type="evidence" value="ECO:0007669"/>
    <property type="project" value="TreeGrafter"/>
</dbReference>